<keyword evidence="2" id="KW-1185">Reference proteome</keyword>
<evidence type="ECO:0000313" key="1">
    <source>
        <dbReference type="EMBL" id="KAK7344968.1"/>
    </source>
</evidence>
<protein>
    <submittedName>
        <fullName evidence="1">Uncharacterized protein</fullName>
    </submittedName>
</protein>
<comment type="caution">
    <text evidence="1">The sequence shown here is derived from an EMBL/GenBank/DDBJ whole genome shotgun (WGS) entry which is preliminary data.</text>
</comment>
<proteinExistence type="predicted"/>
<evidence type="ECO:0000313" key="2">
    <source>
        <dbReference type="Proteomes" id="UP001367508"/>
    </source>
</evidence>
<dbReference type="Proteomes" id="UP001367508">
    <property type="component" value="Unassembled WGS sequence"/>
</dbReference>
<dbReference type="AlphaFoldDB" id="A0AAN9M3U4"/>
<accession>A0AAN9M3U4</accession>
<reference evidence="1 2" key="1">
    <citation type="submission" date="2024-01" db="EMBL/GenBank/DDBJ databases">
        <title>The genomes of 5 underutilized Papilionoideae crops provide insights into root nodulation and disease resistanc.</title>
        <authorList>
            <person name="Jiang F."/>
        </authorList>
    </citation>
    <scope>NUCLEOTIDE SEQUENCE [LARGE SCALE GENOMIC DNA]</scope>
    <source>
        <strain evidence="1">LVBAO_FW01</strain>
        <tissue evidence="1">Leaves</tissue>
    </source>
</reference>
<gene>
    <name evidence="1" type="ORF">VNO77_15275</name>
</gene>
<organism evidence="1 2">
    <name type="scientific">Canavalia gladiata</name>
    <name type="common">Sword bean</name>
    <name type="synonym">Dolichos gladiatus</name>
    <dbReference type="NCBI Taxonomy" id="3824"/>
    <lineage>
        <taxon>Eukaryota</taxon>
        <taxon>Viridiplantae</taxon>
        <taxon>Streptophyta</taxon>
        <taxon>Embryophyta</taxon>
        <taxon>Tracheophyta</taxon>
        <taxon>Spermatophyta</taxon>
        <taxon>Magnoliopsida</taxon>
        <taxon>eudicotyledons</taxon>
        <taxon>Gunneridae</taxon>
        <taxon>Pentapetalae</taxon>
        <taxon>rosids</taxon>
        <taxon>fabids</taxon>
        <taxon>Fabales</taxon>
        <taxon>Fabaceae</taxon>
        <taxon>Papilionoideae</taxon>
        <taxon>50 kb inversion clade</taxon>
        <taxon>NPAAA clade</taxon>
        <taxon>indigoferoid/millettioid clade</taxon>
        <taxon>Phaseoleae</taxon>
        <taxon>Canavalia</taxon>
    </lineage>
</organism>
<dbReference type="EMBL" id="JAYMYQ010000003">
    <property type="protein sequence ID" value="KAK7344968.1"/>
    <property type="molecule type" value="Genomic_DNA"/>
</dbReference>
<name>A0AAN9M3U4_CANGL</name>
<sequence length="169" mass="19046">MVEKKGVGFGLLQSFGGERFLGLSNREGIEKHFGFSRFRRIFLSVLYSSPEAVKARKVALVQGSLRGFAKRYALHILCSGSASLLANQGSNWSDGKEESRYVRENGVMSDGFFGLVDGKPLCMYFDERCVVPSLILALGSIEIEIREQWYEAVMLVWNERGFVFEEIVE</sequence>